<keyword evidence="3" id="KW-0479">Metal-binding</keyword>
<evidence type="ECO:0000256" key="4">
    <source>
        <dbReference type="ARBA" id="ARBA00022771"/>
    </source>
</evidence>
<dbReference type="Pfam" id="PF00105">
    <property type="entry name" value="zf-C4"/>
    <property type="match status" value="1"/>
</dbReference>
<comment type="subcellular location">
    <subcellularLocation>
        <location evidence="1">Nucleus</location>
    </subcellularLocation>
</comment>
<evidence type="ECO:0000256" key="8">
    <source>
        <dbReference type="ARBA" id="ARBA00023163"/>
    </source>
</evidence>
<dbReference type="PROSITE" id="PS00031">
    <property type="entry name" value="NUCLEAR_REC_DBD_1"/>
    <property type="match status" value="1"/>
</dbReference>
<dbReference type="GO" id="GO:0006357">
    <property type="term" value="P:regulation of transcription by RNA polymerase II"/>
    <property type="evidence" value="ECO:0000318"/>
    <property type="project" value="GO_Central"/>
</dbReference>
<evidence type="ECO:0000256" key="1">
    <source>
        <dbReference type="ARBA" id="ARBA00004123"/>
    </source>
</evidence>
<dbReference type="AlphaFoldDB" id="A0A454XU25"/>
<evidence type="ECO:0000256" key="5">
    <source>
        <dbReference type="ARBA" id="ARBA00022833"/>
    </source>
</evidence>
<name>A0A454XU25_PRIPA</name>
<dbReference type="InterPro" id="IPR001628">
    <property type="entry name" value="Znf_hrmn_rcpt"/>
</dbReference>
<keyword evidence="8" id="KW-0804">Transcription</keyword>
<dbReference type="InterPro" id="IPR013088">
    <property type="entry name" value="Znf_NHR/GATA"/>
</dbReference>
<dbReference type="GO" id="GO:0008270">
    <property type="term" value="F:zinc ion binding"/>
    <property type="evidence" value="ECO:0007669"/>
    <property type="project" value="UniProtKB-KW"/>
</dbReference>
<reference evidence="12" key="1">
    <citation type="journal article" date="2008" name="Nat. Genet.">
        <title>The Pristionchus pacificus genome provides a unique perspective on nematode lifestyle and parasitism.</title>
        <authorList>
            <person name="Dieterich C."/>
            <person name="Clifton S.W."/>
            <person name="Schuster L.N."/>
            <person name="Chinwalla A."/>
            <person name="Delehaunty K."/>
            <person name="Dinkelacker I."/>
            <person name="Fulton L."/>
            <person name="Fulton R."/>
            <person name="Godfrey J."/>
            <person name="Minx P."/>
            <person name="Mitreva M."/>
            <person name="Roeseler W."/>
            <person name="Tian H."/>
            <person name="Witte H."/>
            <person name="Yang S.P."/>
            <person name="Wilson R.K."/>
            <person name="Sommer R.J."/>
        </authorList>
    </citation>
    <scope>NUCLEOTIDE SEQUENCE [LARGE SCALE GENOMIC DNA]</scope>
    <source>
        <strain evidence="12">PS312</strain>
    </source>
</reference>
<keyword evidence="10" id="KW-0539">Nucleus</keyword>
<comment type="similarity">
    <text evidence="2">Belongs to the nuclear hormone receptor family.</text>
</comment>
<dbReference type="Proteomes" id="UP000005239">
    <property type="component" value="Unassembled WGS sequence"/>
</dbReference>
<gene>
    <name evidence="11" type="primary">WBGene00116567</name>
</gene>
<proteinExistence type="inferred from homology"/>
<dbReference type="EnsemblMetazoa" id="PPA27013.1">
    <property type="protein sequence ID" value="PPA27013.1"/>
    <property type="gene ID" value="WBGene00116567"/>
</dbReference>
<dbReference type="GO" id="GO:0004879">
    <property type="term" value="F:nuclear receptor activity"/>
    <property type="evidence" value="ECO:0000318"/>
    <property type="project" value="GO_Central"/>
</dbReference>
<protein>
    <submittedName>
        <fullName evidence="11">Nuclear receptor</fullName>
    </submittedName>
</protein>
<keyword evidence="9" id="KW-0675">Receptor</keyword>
<dbReference type="PROSITE" id="PS51030">
    <property type="entry name" value="NUCLEAR_REC_DBD_2"/>
    <property type="match status" value="1"/>
</dbReference>
<dbReference type="GO" id="GO:0005634">
    <property type="term" value="C:nucleus"/>
    <property type="evidence" value="ECO:0007669"/>
    <property type="project" value="UniProtKB-SubCell"/>
</dbReference>
<dbReference type="OMA" id="CADEAMD"/>
<keyword evidence="5" id="KW-0862">Zinc</keyword>
<evidence type="ECO:0000256" key="6">
    <source>
        <dbReference type="ARBA" id="ARBA00023015"/>
    </source>
</evidence>
<dbReference type="InterPro" id="IPR049636">
    <property type="entry name" value="HNF4-like_DBD"/>
</dbReference>
<reference evidence="11" key="2">
    <citation type="submission" date="2022-06" db="UniProtKB">
        <authorList>
            <consortium name="EnsemblMetazoa"/>
        </authorList>
    </citation>
    <scope>IDENTIFICATION</scope>
    <source>
        <strain evidence="11">PS312</strain>
    </source>
</reference>
<dbReference type="GO" id="GO:0030154">
    <property type="term" value="P:cell differentiation"/>
    <property type="evidence" value="ECO:0000318"/>
    <property type="project" value="GO_Central"/>
</dbReference>
<evidence type="ECO:0000256" key="3">
    <source>
        <dbReference type="ARBA" id="ARBA00022723"/>
    </source>
</evidence>
<keyword evidence="12" id="KW-1185">Reference proteome</keyword>
<evidence type="ECO:0000256" key="7">
    <source>
        <dbReference type="ARBA" id="ARBA00023125"/>
    </source>
</evidence>
<dbReference type="PRINTS" id="PR00047">
    <property type="entry name" value="STROIDFINGER"/>
</dbReference>
<keyword evidence="6" id="KW-0805">Transcription regulation</keyword>
<sequence length="169" mass="18841">MYSASDVDEKNDIVGRTRKAIERNKASPQTCVVCGDAATGYHYQAAACNRCKAFFRRTILNGRVMHCNKEGSCLHPERTDTKRCRACRFYRCVEGGMNPLCIGSEAPADNPVIQEVLKLRKDLHCSSTPSPISDSSVVALDMSPRSPELLMSRLIDELIFLEFAHEKIS</sequence>
<evidence type="ECO:0000256" key="2">
    <source>
        <dbReference type="ARBA" id="ARBA00005993"/>
    </source>
</evidence>
<dbReference type="FunFam" id="3.30.50.10:FF:000030">
    <property type="entry name" value="Nuclear Hormone Receptor family"/>
    <property type="match status" value="1"/>
</dbReference>
<dbReference type="Gene3D" id="3.30.50.10">
    <property type="entry name" value="Erythroid Transcription Factor GATA-1, subunit A"/>
    <property type="match status" value="1"/>
</dbReference>
<dbReference type="GO" id="GO:0000978">
    <property type="term" value="F:RNA polymerase II cis-regulatory region sequence-specific DNA binding"/>
    <property type="evidence" value="ECO:0000318"/>
    <property type="project" value="GO_Central"/>
</dbReference>
<accession>A0A454XU25</accession>
<evidence type="ECO:0000256" key="10">
    <source>
        <dbReference type="ARBA" id="ARBA00023242"/>
    </source>
</evidence>
<dbReference type="PANTHER" id="PTHR24083">
    <property type="entry name" value="NUCLEAR HORMONE RECEPTOR"/>
    <property type="match status" value="1"/>
</dbReference>
<keyword evidence="4" id="KW-0863">Zinc-finger</keyword>
<evidence type="ECO:0000313" key="11">
    <source>
        <dbReference type="EnsemblMetazoa" id="PPA27013.1"/>
    </source>
</evidence>
<dbReference type="CDD" id="cd06960">
    <property type="entry name" value="NR_DBD_HNF4A"/>
    <property type="match status" value="1"/>
</dbReference>
<evidence type="ECO:0000313" key="12">
    <source>
        <dbReference type="Proteomes" id="UP000005239"/>
    </source>
</evidence>
<dbReference type="SUPFAM" id="SSF57716">
    <property type="entry name" value="Glucocorticoid receptor-like (DNA-binding domain)"/>
    <property type="match status" value="1"/>
</dbReference>
<keyword evidence="7" id="KW-0238">DNA-binding</keyword>
<evidence type="ECO:0000256" key="9">
    <source>
        <dbReference type="ARBA" id="ARBA00023170"/>
    </source>
</evidence>
<accession>A0A8R1YKY1</accession>
<organism evidence="11 12">
    <name type="scientific">Pristionchus pacificus</name>
    <name type="common">Parasitic nematode worm</name>
    <dbReference type="NCBI Taxonomy" id="54126"/>
    <lineage>
        <taxon>Eukaryota</taxon>
        <taxon>Metazoa</taxon>
        <taxon>Ecdysozoa</taxon>
        <taxon>Nematoda</taxon>
        <taxon>Chromadorea</taxon>
        <taxon>Rhabditida</taxon>
        <taxon>Rhabditina</taxon>
        <taxon>Diplogasteromorpha</taxon>
        <taxon>Diplogasteroidea</taxon>
        <taxon>Neodiplogasteridae</taxon>
        <taxon>Pristionchus</taxon>
    </lineage>
</organism>
<dbReference type="SMART" id="SM00399">
    <property type="entry name" value="ZnF_C4"/>
    <property type="match status" value="1"/>
</dbReference>
<dbReference type="InterPro" id="IPR050274">
    <property type="entry name" value="Nuclear_hormone_rcpt_NR2"/>
</dbReference>